<keyword evidence="2" id="KW-1003">Cell membrane</keyword>
<comment type="subcellular location">
    <subcellularLocation>
        <location evidence="1">Cell membrane</location>
        <topology evidence="1">Multi-pass membrane protein</topology>
    </subcellularLocation>
</comment>
<keyword evidence="3 9" id="KW-0812">Transmembrane</keyword>
<dbReference type="PROSITE" id="PS50262">
    <property type="entry name" value="G_PROTEIN_RECEP_F1_2"/>
    <property type="match status" value="1"/>
</dbReference>
<evidence type="ECO:0000256" key="3">
    <source>
        <dbReference type="ARBA" id="ARBA00022692"/>
    </source>
</evidence>
<feature type="transmembrane region" description="Helical" evidence="9">
    <location>
        <begin position="62"/>
        <end position="86"/>
    </location>
</feature>
<keyword evidence="5" id="KW-0297">G-protein coupled receptor</keyword>
<dbReference type="CDD" id="cd00637">
    <property type="entry name" value="7tm_classA_rhodopsin-like"/>
    <property type="match status" value="1"/>
</dbReference>
<dbReference type="SUPFAM" id="SSF81321">
    <property type="entry name" value="Family A G protein-coupled receptor-like"/>
    <property type="match status" value="1"/>
</dbReference>
<evidence type="ECO:0000256" key="5">
    <source>
        <dbReference type="ARBA" id="ARBA00023040"/>
    </source>
</evidence>
<evidence type="ECO:0000256" key="1">
    <source>
        <dbReference type="ARBA" id="ARBA00004651"/>
    </source>
</evidence>
<evidence type="ECO:0000256" key="8">
    <source>
        <dbReference type="ARBA" id="ARBA00023224"/>
    </source>
</evidence>
<evidence type="ECO:0000256" key="6">
    <source>
        <dbReference type="ARBA" id="ARBA00023136"/>
    </source>
</evidence>
<protein>
    <submittedName>
        <fullName evidence="12">G-protein coupled receptors family 1 profile domain-containing protein</fullName>
    </submittedName>
</protein>
<dbReference type="PANTHER" id="PTHR24249">
    <property type="entry name" value="HISTAMINE RECEPTOR-RELATED G-PROTEIN COUPLED RECEPTOR"/>
    <property type="match status" value="1"/>
</dbReference>
<dbReference type="InterPro" id="IPR050569">
    <property type="entry name" value="TAAR"/>
</dbReference>
<feature type="transmembrane region" description="Helical" evidence="9">
    <location>
        <begin position="286"/>
        <end position="312"/>
    </location>
</feature>
<dbReference type="GO" id="GO:0004930">
    <property type="term" value="F:G protein-coupled receptor activity"/>
    <property type="evidence" value="ECO:0007669"/>
    <property type="project" value="UniProtKB-KW"/>
</dbReference>
<dbReference type="AlphaFoldDB" id="A0A914W659"/>
<dbReference type="Proteomes" id="UP000887566">
    <property type="component" value="Unplaced"/>
</dbReference>
<keyword evidence="11" id="KW-1185">Reference proteome</keyword>
<dbReference type="GO" id="GO:0005886">
    <property type="term" value="C:plasma membrane"/>
    <property type="evidence" value="ECO:0007669"/>
    <property type="project" value="UniProtKB-SubCell"/>
</dbReference>
<keyword evidence="4 9" id="KW-1133">Transmembrane helix</keyword>
<feature type="transmembrane region" description="Helical" evidence="9">
    <location>
        <begin position="181"/>
        <end position="205"/>
    </location>
</feature>
<keyword evidence="7" id="KW-0675">Receptor</keyword>
<evidence type="ECO:0000259" key="10">
    <source>
        <dbReference type="PROSITE" id="PS50262"/>
    </source>
</evidence>
<feature type="transmembrane region" description="Helical" evidence="9">
    <location>
        <begin position="324"/>
        <end position="347"/>
    </location>
</feature>
<evidence type="ECO:0000256" key="9">
    <source>
        <dbReference type="SAM" id="Phobius"/>
    </source>
</evidence>
<dbReference type="WBParaSite" id="PSAMB.scaffold3230size19184.g20866.t1">
    <property type="protein sequence ID" value="PSAMB.scaffold3230size19184.g20866.t1"/>
    <property type="gene ID" value="PSAMB.scaffold3230size19184.g20866"/>
</dbReference>
<evidence type="ECO:0000256" key="2">
    <source>
        <dbReference type="ARBA" id="ARBA00022475"/>
    </source>
</evidence>
<reference evidence="12" key="1">
    <citation type="submission" date="2022-11" db="UniProtKB">
        <authorList>
            <consortium name="WormBaseParasite"/>
        </authorList>
    </citation>
    <scope>IDENTIFICATION</scope>
</reference>
<dbReference type="Gene3D" id="1.20.1070.10">
    <property type="entry name" value="Rhodopsin 7-helix transmembrane proteins"/>
    <property type="match status" value="1"/>
</dbReference>
<proteinExistence type="predicted"/>
<sequence length="391" mass="43860">MVSDSQISARTFVDHVVINQWINNLEHGIDFENDSCLNTISRDEIKTFVQQYNSTPALYYDLFIAVPFPLAFLGFLLNFLFICHAIRGLQARQLPKRLYLFLINRSIGDALAAFTSTLISIYGFSCGRVIPNAGVISFSDTIFWITYWAAVVCYIGLSGMKLLAVSRPLQYMKLVTTKKCVYLIASSWVIAFIAGAFISAAMISLAEDGGWCDYETCGSILVQICAVFETICYIAVLACFAATFAYIRKAHHSQIRNTTKITTVQNLAQNSAKHTKTIRTPNNWRLSVGVIAFGIFYCLPTFVGLFVAFVFSDCYFTIHWHSSLVLSGSMRIVMLLRICIDPVINFWTDPNLRRFSLLPCKTANRSSRLDSYSSSNRSIISTNSSTIIDEC</sequence>
<name>A0A914W659_9BILA</name>
<accession>A0A914W659</accession>
<evidence type="ECO:0000313" key="12">
    <source>
        <dbReference type="WBParaSite" id="PSAMB.scaffold3230size19184.g20866.t1"/>
    </source>
</evidence>
<feature type="domain" description="G-protein coupled receptors family 1 profile" evidence="10">
    <location>
        <begin position="77"/>
        <end position="345"/>
    </location>
</feature>
<keyword evidence="8" id="KW-0807">Transducer</keyword>
<evidence type="ECO:0000256" key="7">
    <source>
        <dbReference type="ARBA" id="ARBA00023170"/>
    </source>
</evidence>
<feature type="transmembrane region" description="Helical" evidence="9">
    <location>
        <begin position="98"/>
        <end position="122"/>
    </location>
</feature>
<dbReference type="InterPro" id="IPR017452">
    <property type="entry name" value="GPCR_Rhodpsn_7TM"/>
</dbReference>
<feature type="transmembrane region" description="Helical" evidence="9">
    <location>
        <begin position="142"/>
        <end position="160"/>
    </location>
</feature>
<evidence type="ECO:0000313" key="11">
    <source>
        <dbReference type="Proteomes" id="UP000887566"/>
    </source>
</evidence>
<organism evidence="11 12">
    <name type="scientific">Plectus sambesii</name>
    <dbReference type="NCBI Taxonomy" id="2011161"/>
    <lineage>
        <taxon>Eukaryota</taxon>
        <taxon>Metazoa</taxon>
        <taxon>Ecdysozoa</taxon>
        <taxon>Nematoda</taxon>
        <taxon>Chromadorea</taxon>
        <taxon>Plectida</taxon>
        <taxon>Plectina</taxon>
        <taxon>Plectoidea</taxon>
        <taxon>Plectidae</taxon>
        <taxon>Plectus</taxon>
    </lineage>
</organism>
<keyword evidence="6 9" id="KW-0472">Membrane</keyword>
<feature type="transmembrane region" description="Helical" evidence="9">
    <location>
        <begin position="220"/>
        <end position="247"/>
    </location>
</feature>
<evidence type="ECO:0000256" key="4">
    <source>
        <dbReference type="ARBA" id="ARBA00022989"/>
    </source>
</evidence>